<dbReference type="EMBL" id="CP159992">
    <property type="protein sequence ID" value="XCP93932.1"/>
    <property type="molecule type" value="Genomic_DNA"/>
</dbReference>
<accession>A0AAU8N945</accession>
<dbReference type="PANTHER" id="PTHR18964:SF170">
    <property type="entry name" value="SUGAR KINASE"/>
    <property type="match status" value="1"/>
</dbReference>
<reference evidence="2" key="1">
    <citation type="submission" date="2024-05" db="EMBL/GenBank/DDBJ databases">
        <title>Draft genome assemblies of 36 bacteria isolated from hibernating arctic ground squirrels.</title>
        <authorList>
            <person name="McKee H."/>
            <person name="Mullen L."/>
            <person name="Drown D.M."/>
            <person name="Duddleston K.N."/>
        </authorList>
    </citation>
    <scope>NUCLEOTIDE SEQUENCE</scope>
    <source>
        <strain evidence="2">AN1007</strain>
    </source>
</reference>
<proteinExistence type="inferred from homology"/>
<dbReference type="SUPFAM" id="SSF53067">
    <property type="entry name" value="Actin-like ATPase domain"/>
    <property type="match status" value="1"/>
</dbReference>
<dbReference type="InterPro" id="IPR043129">
    <property type="entry name" value="ATPase_NBD"/>
</dbReference>
<name>A0AAU8N945_9BACL</name>
<dbReference type="CDD" id="cd24152">
    <property type="entry name" value="ASKHA_NBD_ROK-like"/>
    <property type="match status" value="1"/>
</dbReference>
<gene>
    <name evidence="2" type="ORF">ABXS70_22485</name>
</gene>
<organism evidence="2">
    <name type="scientific">Paenibacillus sp. AN1007</name>
    <dbReference type="NCBI Taxonomy" id="3151385"/>
    <lineage>
        <taxon>Bacteria</taxon>
        <taxon>Bacillati</taxon>
        <taxon>Bacillota</taxon>
        <taxon>Bacilli</taxon>
        <taxon>Bacillales</taxon>
        <taxon>Paenibacillaceae</taxon>
        <taxon>Paenibacillus</taxon>
    </lineage>
</organism>
<protein>
    <submittedName>
        <fullName evidence="2">ROK family protein</fullName>
    </submittedName>
</protein>
<sequence length="319" mass="34834">MYLVIDIGGTFVKYGVMSESGELLSKGKRGVQRNNLQELQDVLYTIVDAQDLEQIQGIALSCPGTVDVDTGMVYHGGSFPFLHEINLARLLADRYDMDVSIENDGKCAALAELWLGSVKHAKDSVVLVLGSGIAGGIIMDGKLQRGKNLSAGEVSYVMSRIDPVTKEAAYFGLESSAVEMVRRIGEMKGLDNPADGEAVFELINQHDPDAYSVFDTYCTQIAVQIMNLQYILDPELFAIGGGISAQPVVLERIEWAIGELRRINPLHKANPRITACTFGNDANLYGALYHFLEQSRCFDACSALNTGASSYKMTRFQAT</sequence>
<dbReference type="InterPro" id="IPR000600">
    <property type="entry name" value="ROK"/>
</dbReference>
<evidence type="ECO:0000313" key="2">
    <source>
        <dbReference type="EMBL" id="XCP93932.1"/>
    </source>
</evidence>
<dbReference type="AlphaFoldDB" id="A0AAU8N945"/>
<dbReference type="PANTHER" id="PTHR18964">
    <property type="entry name" value="ROK (REPRESSOR, ORF, KINASE) FAMILY"/>
    <property type="match status" value="1"/>
</dbReference>
<evidence type="ECO:0000256" key="1">
    <source>
        <dbReference type="ARBA" id="ARBA00006479"/>
    </source>
</evidence>
<dbReference type="Gene3D" id="3.30.420.40">
    <property type="match status" value="2"/>
</dbReference>
<comment type="similarity">
    <text evidence="1">Belongs to the ROK (NagC/XylR) family.</text>
</comment>
<dbReference type="Pfam" id="PF00480">
    <property type="entry name" value="ROK"/>
    <property type="match status" value="1"/>
</dbReference>
<dbReference type="RefSeq" id="WP_342554172.1">
    <property type="nucleotide sequence ID" value="NZ_CP159992.1"/>
</dbReference>